<evidence type="ECO:0000256" key="1">
    <source>
        <dbReference type="SAM" id="MobiDB-lite"/>
    </source>
</evidence>
<keyword evidence="3" id="KW-1185">Reference proteome</keyword>
<name>A0A0B1S5D6_OESDE</name>
<feature type="region of interest" description="Disordered" evidence="1">
    <location>
        <begin position="1"/>
        <end position="84"/>
    </location>
</feature>
<evidence type="ECO:0000313" key="2">
    <source>
        <dbReference type="EMBL" id="KHJ79086.1"/>
    </source>
</evidence>
<dbReference type="EMBL" id="KN607053">
    <property type="protein sequence ID" value="KHJ79086.1"/>
    <property type="molecule type" value="Genomic_DNA"/>
</dbReference>
<proteinExistence type="predicted"/>
<evidence type="ECO:0000313" key="3">
    <source>
        <dbReference type="Proteomes" id="UP000053660"/>
    </source>
</evidence>
<reference evidence="2 3" key="1">
    <citation type="submission" date="2014-03" db="EMBL/GenBank/DDBJ databases">
        <title>Draft genome of the hookworm Oesophagostomum dentatum.</title>
        <authorList>
            <person name="Mitreva M."/>
        </authorList>
    </citation>
    <scope>NUCLEOTIDE SEQUENCE [LARGE SCALE GENOMIC DNA]</scope>
    <source>
        <strain evidence="2 3">OD-Hann</strain>
    </source>
</reference>
<organism evidence="2 3">
    <name type="scientific">Oesophagostomum dentatum</name>
    <name type="common">Nodular worm</name>
    <dbReference type="NCBI Taxonomy" id="61180"/>
    <lineage>
        <taxon>Eukaryota</taxon>
        <taxon>Metazoa</taxon>
        <taxon>Ecdysozoa</taxon>
        <taxon>Nematoda</taxon>
        <taxon>Chromadorea</taxon>
        <taxon>Rhabditida</taxon>
        <taxon>Rhabditina</taxon>
        <taxon>Rhabditomorpha</taxon>
        <taxon>Strongyloidea</taxon>
        <taxon>Strongylidae</taxon>
        <taxon>Oesophagostomum</taxon>
    </lineage>
</organism>
<protein>
    <submittedName>
        <fullName evidence="2">Uncharacterized protein</fullName>
    </submittedName>
</protein>
<sequence length="84" mass="9278">MLQEPSSFERARTQSPTPRDTSPPAVPTTRGRRYAAEEISVSTDNAPPIPKTQPPTINEIPPSPKTSVAQPYSYSTNKITEVRR</sequence>
<feature type="compositionally biased region" description="Polar residues" evidence="1">
    <location>
        <begin position="65"/>
        <end position="84"/>
    </location>
</feature>
<dbReference type="AlphaFoldDB" id="A0A0B1S5D6"/>
<dbReference type="Proteomes" id="UP000053660">
    <property type="component" value="Unassembled WGS sequence"/>
</dbReference>
<accession>A0A0B1S5D6</accession>
<dbReference type="OrthoDB" id="5877983at2759"/>
<gene>
    <name evidence="2" type="ORF">OESDEN_21277</name>
</gene>